<evidence type="ECO:0000313" key="2">
    <source>
        <dbReference type="Proteomes" id="UP001287286"/>
    </source>
</evidence>
<evidence type="ECO:0000313" key="1">
    <source>
        <dbReference type="EMBL" id="KAK4092296.1"/>
    </source>
</evidence>
<protein>
    <submittedName>
        <fullName evidence="1">Uncharacterized protein</fullName>
    </submittedName>
</protein>
<reference evidence="1 2" key="1">
    <citation type="journal article" date="2024" name="Microbiol. Resour. Announc.">
        <title>Genome annotations for the ascomycete fungi Trichoderma harzianum, Trichoderma aggressivum, and Purpureocillium lilacinum.</title>
        <authorList>
            <person name="Beijen E.P.W."/>
            <person name="Ohm R.A."/>
        </authorList>
    </citation>
    <scope>NUCLEOTIDE SEQUENCE [LARGE SCALE GENOMIC DNA]</scope>
    <source>
        <strain evidence="1 2">CBS 150709</strain>
    </source>
</reference>
<keyword evidence="2" id="KW-1185">Reference proteome</keyword>
<comment type="caution">
    <text evidence="1">The sequence shown here is derived from an EMBL/GenBank/DDBJ whole genome shotgun (WGS) entry which is preliminary data.</text>
</comment>
<dbReference type="Proteomes" id="UP001287286">
    <property type="component" value="Unassembled WGS sequence"/>
</dbReference>
<gene>
    <name evidence="1" type="ORF">Purlil1_3549</name>
</gene>
<name>A0ABR0C8I6_PURLI</name>
<proteinExistence type="predicted"/>
<dbReference type="EMBL" id="JAWRVI010000009">
    <property type="protein sequence ID" value="KAK4092296.1"/>
    <property type="molecule type" value="Genomic_DNA"/>
</dbReference>
<organism evidence="1 2">
    <name type="scientific">Purpureocillium lilacinum</name>
    <name type="common">Paecilomyces lilacinus</name>
    <dbReference type="NCBI Taxonomy" id="33203"/>
    <lineage>
        <taxon>Eukaryota</taxon>
        <taxon>Fungi</taxon>
        <taxon>Dikarya</taxon>
        <taxon>Ascomycota</taxon>
        <taxon>Pezizomycotina</taxon>
        <taxon>Sordariomycetes</taxon>
        <taxon>Hypocreomycetidae</taxon>
        <taxon>Hypocreales</taxon>
        <taxon>Ophiocordycipitaceae</taxon>
        <taxon>Purpureocillium</taxon>
    </lineage>
</organism>
<sequence>MSVANGNNAANEPLEAICRCLYLIFTGPSTNAQLVQYGHDILDWYSDPAVTGDAEALYQLDTVRDVWKAELPKEADVETLGTMQILRERVQESSDKVVRQEFWGRTIFSYATIQRLCINLRFSGRLSRHLVEGVVHPDATSLQTRTGASPLTSSIQKMEYIRTMPGYTAGQIRGLLAGLRAKLGPGSAAPTDLELQIMAHHIMVYYHHWDMLEDQTKRDLDYAYCLWEQKAFEAGPAEHLRQVAAELTAKQLACSR</sequence>
<accession>A0ABR0C8I6</accession>